<dbReference type="Proteomes" id="UP001195965">
    <property type="component" value="Chromosome"/>
</dbReference>
<evidence type="ECO:0000313" key="1">
    <source>
        <dbReference type="EMBL" id="XRI74696.1"/>
    </source>
</evidence>
<name>A0ACD5HJG0_9PROT</name>
<protein>
    <submittedName>
        <fullName evidence="1">ATP-binding protein</fullName>
    </submittedName>
</protein>
<evidence type="ECO:0000313" key="2">
    <source>
        <dbReference type="Proteomes" id="UP001195965"/>
    </source>
</evidence>
<gene>
    <name evidence="1" type="ORF">HHS34_005740</name>
</gene>
<organism evidence="1 2">
    <name type="scientific">Acidithiobacillus montserratensis</name>
    <dbReference type="NCBI Taxonomy" id="2729135"/>
    <lineage>
        <taxon>Bacteria</taxon>
        <taxon>Pseudomonadati</taxon>
        <taxon>Pseudomonadota</taxon>
        <taxon>Acidithiobacillia</taxon>
        <taxon>Acidithiobacillales</taxon>
        <taxon>Acidithiobacillaceae</taxon>
        <taxon>Acidithiobacillus</taxon>
    </lineage>
</organism>
<keyword evidence="1" id="KW-0067">ATP-binding</keyword>
<accession>A0ACD5HJG0</accession>
<sequence>MNHPDTPVLLSEITTRASTQTGVFDMTNPQKISNVLRLVTGDDPDSQDTKTVFCDLHGLYSSRKMTFGSRAEWTGCPACIDDYGKRQVREQEESRQRAKRESLMASAAIPRRFLNRTLQNFETKTPQQERALGVARQYASQFLDTEARGRSLLFCGRAGTGKTHLAVGIAQELLAKDSTVIFTTVMDAIRTVRETYRKDTPLTEREVIRRFTLPDLVILDEVGTQMGTDAEKVTLFDLINARYNAEKSLILISNLGLQEIENYIGERSFDRLRENGGQAVAFAWESYRKTKVDGETQ</sequence>
<keyword evidence="2" id="KW-1185">Reference proteome</keyword>
<reference evidence="1 2" key="1">
    <citation type="journal article" date="2021" name="ISME J.">
        <title>Genomic evolution of the class Acidithiobacillia: deep-branching Proteobacteria living in extreme acidic conditions.</title>
        <authorList>
            <person name="Moya-Beltran A."/>
            <person name="Beard S."/>
            <person name="Rojas-Villalobos C."/>
            <person name="Issotta F."/>
            <person name="Gallardo Y."/>
            <person name="Ulloa R."/>
            <person name="Giaveno A."/>
            <person name="Degli Esposti M."/>
            <person name="Johnson D.B."/>
            <person name="Quatrini R."/>
        </authorList>
    </citation>
    <scope>NUCLEOTIDE SEQUENCE [LARGE SCALE GENOMIC DNA]</scope>
    <source>
        <strain evidence="1 2">GG1-14</strain>
    </source>
</reference>
<dbReference type="EMBL" id="CP127526">
    <property type="protein sequence ID" value="XRI74696.1"/>
    <property type="molecule type" value="Genomic_DNA"/>
</dbReference>
<proteinExistence type="predicted"/>
<keyword evidence="1" id="KW-0547">Nucleotide-binding</keyword>